<dbReference type="EMBL" id="ML978134">
    <property type="protein sequence ID" value="KAF2094559.1"/>
    <property type="molecule type" value="Genomic_DNA"/>
</dbReference>
<evidence type="ECO:0000313" key="1">
    <source>
        <dbReference type="EMBL" id="KAF2094559.1"/>
    </source>
</evidence>
<proteinExistence type="predicted"/>
<sequence>MSPSSPSTGIPHIHLLCMHEGYTEAFKTAALQLELPSSVQITHHNDSLNGLDSSVKFDGVVSPANSYGLLDGGFDDAISRAFSPAHNYYALTRHVQSELYNQYRGFAPPGTCTLIPIPKEYAERSRTSDRWGCRWLALCPTMRVPDDAKWDREVVYECVWSLLCAIDRHNRSAKASGAAEPGGSVINSILMTPLATGVGGVSAKKWANQTVLALKHYINAVENAAQCSSLDWVQVVKLSREVGETHGM</sequence>
<dbReference type="SUPFAM" id="SSF52949">
    <property type="entry name" value="Macro domain-like"/>
    <property type="match status" value="1"/>
</dbReference>
<evidence type="ECO:0000313" key="2">
    <source>
        <dbReference type="Proteomes" id="UP000799772"/>
    </source>
</evidence>
<accession>A0A9P4I641</accession>
<organism evidence="1 2">
    <name type="scientific">Rhizodiscina lignyota</name>
    <dbReference type="NCBI Taxonomy" id="1504668"/>
    <lineage>
        <taxon>Eukaryota</taxon>
        <taxon>Fungi</taxon>
        <taxon>Dikarya</taxon>
        <taxon>Ascomycota</taxon>
        <taxon>Pezizomycotina</taxon>
        <taxon>Dothideomycetes</taxon>
        <taxon>Pleosporomycetidae</taxon>
        <taxon>Aulographales</taxon>
        <taxon>Rhizodiscinaceae</taxon>
        <taxon>Rhizodiscina</taxon>
    </lineage>
</organism>
<dbReference type="AlphaFoldDB" id="A0A9P4I641"/>
<dbReference type="Proteomes" id="UP000799772">
    <property type="component" value="Unassembled WGS sequence"/>
</dbReference>
<comment type="caution">
    <text evidence="1">The sequence shown here is derived from an EMBL/GenBank/DDBJ whole genome shotgun (WGS) entry which is preliminary data.</text>
</comment>
<dbReference type="OrthoDB" id="6082470at2759"/>
<dbReference type="Gene3D" id="3.40.220.10">
    <property type="entry name" value="Leucine Aminopeptidase, subunit E, domain 1"/>
    <property type="match status" value="1"/>
</dbReference>
<name>A0A9P4I641_9PEZI</name>
<dbReference type="InterPro" id="IPR043472">
    <property type="entry name" value="Macro_dom-like"/>
</dbReference>
<protein>
    <submittedName>
        <fullName evidence="1">Macro domain-like protein</fullName>
    </submittedName>
</protein>
<gene>
    <name evidence="1" type="ORF">NA57DRAFT_80361</name>
</gene>
<keyword evidence="2" id="KW-1185">Reference proteome</keyword>
<reference evidence="1" key="1">
    <citation type="journal article" date="2020" name="Stud. Mycol.">
        <title>101 Dothideomycetes genomes: a test case for predicting lifestyles and emergence of pathogens.</title>
        <authorList>
            <person name="Haridas S."/>
            <person name="Albert R."/>
            <person name="Binder M."/>
            <person name="Bloem J."/>
            <person name="Labutti K."/>
            <person name="Salamov A."/>
            <person name="Andreopoulos B."/>
            <person name="Baker S."/>
            <person name="Barry K."/>
            <person name="Bills G."/>
            <person name="Bluhm B."/>
            <person name="Cannon C."/>
            <person name="Castanera R."/>
            <person name="Culley D."/>
            <person name="Daum C."/>
            <person name="Ezra D."/>
            <person name="Gonzalez J."/>
            <person name="Henrissat B."/>
            <person name="Kuo A."/>
            <person name="Liang C."/>
            <person name="Lipzen A."/>
            <person name="Lutzoni F."/>
            <person name="Magnuson J."/>
            <person name="Mondo S."/>
            <person name="Nolan M."/>
            <person name="Ohm R."/>
            <person name="Pangilinan J."/>
            <person name="Park H.-J."/>
            <person name="Ramirez L."/>
            <person name="Alfaro M."/>
            <person name="Sun H."/>
            <person name="Tritt A."/>
            <person name="Yoshinaga Y."/>
            <person name="Zwiers L.-H."/>
            <person name="Turgeon B."/>
            <person name="Goodwin S."/>
            <person name="Spatafora J."/>
            <person name="Crous P."/>
            <person name="Grigoriev I."/>
        </authorList>
    </citation>
    <scope>NUCLEOTIDE SEQUENCE</scope>
    <source>
        <strain evidence="1">CBS 133067</strain>
    </source>
</reference>